<feature type="transmembrane region" description="Helical" evidence="1">
    <location>
        <begin position="35"/>
        <end position="56"/>
    </location>
</feature>
<evidence type="ECO:0000313" key="3">
    <source>
        <dbReference type="Proteomes" id="UP000198976"/>
    </source>
</evidence>
<proteinExistence type="predicted"/>
<gene>
    <name evidence="2" type="ORF">SAMN04489714_0770</name>
</gene>
<sequence length="111" mass="12098">MSDLEIRTDELSQHKAHVAQVASAVDLAKQASYEAGIGGTAFGLLCTPILLPPLLIMESAARRTMQSATDALERTSRQLGLTTEDFNSQEADLTRGFKAEVNVWGKRGRHE</sequence>
<organism evidence="2 3">
    <name type="scientific">Schaalia radingae</name>
    <dbReference type="NCBI Taxonomy" id="131110"/>
    <lineage>
        <taxon>Bacteria</taxon>
        <taxon>Bacillati</taxon>
        <taxon>Actinomycetota</taxon>
        <taxon>Actinomycetes</taxon>
        <taxon>Actinomycetales</taxon>
        <taxon>Actinomycetaceae</taxon>
        <taxon>Schaalia</taxon>
    </lineage>
</organism>
<dbReference type="RefSeq" id="WP_058236422.1">
    <property type="nucleotide sequence ID" value="NZ_LT629792.1"/>
</dbReference>
<name>A0ABY0V6R4_9ACTO</name>
<keyword evidence="3" id="KW-1185">Reference proteome</keyword>
<evidence type="ECO:0008006" key="4">
    <source>
        <dbReference type="Google" id="ProtNLM"/>
    </source>
</evidence>
<keyword evidence="1" id="KW-1133">Transmembrane helix</keyword>
<keyword evidence="1" id="KW-0472">Membrane</keyword>
<evidence type="ECO:0000256" key="1">
    <source>
        <dbReference type="SAM" id="Phobius"/>
    </source>
</evidence>
<evidence type="ECO:0000313" key="2">
    <source>
        <dbReference type="EMBL" id="SDT90678.1"/>
    </source>
</evidence>
<protein>
    <recommendedName>
        <fullName evidence="4">Excreted virulence factor EspC, type VII ESX diderm</fullName>
    </recommendedName>
</protein>
<dbReference type="Proteomes" id="UP000198976">
    <property type="component" value="Chromosome I"/>
</dbReference>
<reference evidence="2 3" key="1">
    <citation type="submission" date="2016-10" db="EMBL/GenBank/DDBJ databases">
        <authorList>
            <person name="Varghese N."/>
            <person name="Submissions S."/>
        </authorList>
    </citation>
    <scope>NUCLEOTIDE SEQUENCE [LARGE SCALE GENOMIC DNA]</scope>
    <source>
        <strain evidence="2 3">DSM 9169</strain>
    </source>
</reference>
<accession>A0ABY0V6R4</accession>
<keyword evidence="1" id="KW-0812">Transmembrane</keyword>
<dbReference type="EMBL" id="LT629792">
    <property type="protein sequence ID" value="SDT90678.1"/>
    <property type="molecule type" value="Genomic_DNA"/>
</dbReference>